<dbReference type="Proteomes" id="UP000567885">
    <property type="component" value="Unassembled WGS sequence"/>
</dbReference>
<dbReference type="OrthoDB" id="5076406at2759"/>
<organism evidence="1 2">
    <name type="scientific">Fusarium heterosporum</name>
    <dbReference type="NCBI Taxonomy" id="42747"/>
    <lineage>
        <taxon>Eukaryota</taxon>
        <taxon>Fungi</taxon>
        <taxon>Dikarya</taxon>
        <taxon>Ascomycota</taxon>
        <taxon>Pezizomycotina</taxon>
        <taxon>Sordariomycetes</taxon>
        <taxon>Hypocreomycetidae</taxon>
        <taxon>Hypocreales</taxon>
        <taxon>Nectriaceae</taxon>
        <taxon>Fusarium</taxon>
        <taxon>Fusarium heterosporum species complex</taxon>
    </lineage>
</organism>
<gene>
    <name evidence="1" type="ORF">FHETE_2211</name>
</gene>
<reference evidence="1 2" key="1">
    <citation type="submission" date="2020-05" db="EMBL/GenBank/DDBJ databases">
        <title>Identification and distribution of gene clusters putatively required for synthesis of sphingolipid metabolism inhibitors in phylogenetically diverse species of the filamentous fungus Fusarium.</title>
        <authorList>
            <person name="Kim H.-S."/>
            <person name="Busman M."/>
            <person name="Brown D.W."/>
            <person name="Divon H."/>
            <person name="Uhlig S."/>
            <person name="Proctor R.H."/>
        </authorList>
    </citation>
    <scope>NUCLEOTIDE SEQUENCE [LARGE SCALE GENOMIC DNA]</scope>
    <source>
        <strain evidence="1 2">NRRL 20693</strain>
    </source>
</reference>
<dbReference type="EMBL" id="JAAGWQ010000035">
    <property type="protein sequence ID" value="KAF5676085.1"/>
    <property type="molecule type" value="Genomic_DNA"/>
</dbReference>
<sequence>MCYIRVIHFTLCDTRRPAIINIATGNTVYHPFEPPEPCEHHDIFFGAECPYHGTCCTPGQIRVCNVKGPGDVCRGWQAYHEVIDPGYMHSGGLLSAMLPIPNWDLIELDSDMYCYEEDIRSQFFDLGAHMFEVARRAAFIVEFLLESETYSPEEEACLVEEHGQLYVEWIKSRDKMIEQTETWELLASIGCMEVCPAQLLTAHPWYEVFEDCLDKQVGFPQFAGVPFTWLENVERRHEILDHHPQFSWPNIPEPQPARVDHLWQSPAPPQRWQPVIQRPAQDPDAPYPGEWAPIFLDLRNRRNSFSSRDAATWTSNGRDVPPYLVPYGEEPDMGFMEICWDASATLADPPLQSPFTMDNAYCHEAYEGVVSPRDVIFTNYMPGNPFNDEFDTDWDTNYELVGPEEVAVFQYLRVEVPSEKNCILSETVLRLKRRSSNFDVTNGEEEVQVKRRRTA</sequence>
<keyword evidence="2" id="KW-1185">Reference proteome</keyword>
<proteinExistence type="predicted"/>
<comment type="caution">
    <text evidence="1">The sequence shown here is derived from an EMBL/GenBank/DDBJ whole genome shotgun (WGS) entry which is preliminary data.</text>
</comment>
<evidence type="ECO:0000313" key="2">
    <source>
        <dbReference type="Proteomes" id="UP000567885"/>
    </source>
</evidence>
<name>A0A8H5WYV4_FUSHE</name>
<evidence type="ECO:0000313" key="1">
    <source>
        <dbReference type="EMBL" id="KAF5676085.1"/>
    </source>
</evidence>
<accession>A0A8H5WYV4</accession>
<protein>
    <submittedName>
        <fullName evidence="1">Uncharacterized protein</fullName>
    </submittedName>
</protein>
<dbReference type="AlphaFoldDB" id="A0A8H5WYV4"/>